<dbReference type="GO" id="GO:0008237">
    <property type="term" value="F:metallopeptidase activity"/>
    <property type="evidence" value="ECO:0007669"/>
    <property type="project" value="UniProtKB-KW"/>
</dbReference>
<dbReference type="NCBIfam" id="TIGR00608">
    <property type="entry name" value="radc"/>
    <property type="match status" value="1"/>
</dbReference>
<dbReference type="PROSITE" id="PS50249">
    <property type="entry name" value="MPN"/>
    <property type="match status" value="1"/>
</dbReference>
<reference evidence="9 10" key="1">
    <citation type="journal article" date="2019" name="ISME J.">
        <title>Candidatus Macondimonas diazotrophica, a novel gammaproteobacterial genus dominating crude-oil-contaminated coastal sediments.</title>
        <authorList>
            <person name="Karthikeyan S."/>
            <person name="Konstantinidis K."/>
        </authorList>
    </citation>
    <scope>NUCLEOTIDE SEQUENCE [LARGE SCALE GENOMIC DNA]</scope>
    <source>
        <strain evidence="9 10">KTK01</strain>
    </source>
</reference>
<dbReference type="RefSeq" id="WP_135280815.1">
    <property type="nucleotide sequence ID" value="NZ_SRIO01000002.1"/>
</dbReference>
<keyword evidence="2" id="KW-0479">Metal-binding</keyword>
<dbReference type="GO" id="GO:0046872">
    <property type="term" value="F:metal ion binding"/>
    <property type="evidence" value="ECO:0007669"/>
    <property type="project" value="UniProtKB-KW"/>
</dbReference>
<dbReference type="OrthoDB" id="9804482at2"/>
<dbReference type="InterPro" id="IPR010994">
    <property type="entry name" value="RuvA_2-like"/>
</dbReference>
<evidence type="ECO:0000256" key="6">
    <source>
        <dbReference type="RuleBase" id="RU003797"/>
    </source>
</evidence>
<dbReference type="Pfam" id="PF04002">
    <property type="entry name" value="RadC"/>
    <property type="match status" value="1"/>
</dbReference>
<keyword evidence="3" id="KW-0378">Hydrolase</keyword>
<dbReference type="PANTHER" id="PTHR30471">
    <property type="entry name" value="DNA REPAIR PROTEIN RADC"/>
    <property type="match status" value="1"/>
</dbReference>
<proteinExistence type="inferred from homology"/>
<dbReference type="PROSITE" id="PS01302">
    <property type="entry name" value="UPF0758"/>
    <property type="match status" value="1"/>
</dbReference>
<comment type="similarity">
    <text evidence="6">Belongs to the UPF0758 family.</text>
</comment>
<dbReference type="PANTHER" id="PTHR30471:SF3">
    <property type="entry name" value="UPF0758 PROTEIN YEES-RELATED"/>
    <property type="match status" value="1"/>
</dbReference>
<evidence type="ECO:0000313" key="9">
    <source>
        <dbReference type="EMBL" id="TFZ83888.1"/>
    </source>
</evidence>
<sequence>MRITDWPDSERPREKLLSQGPGSLSDAELLAIFLRTGIPGRNAVDLARDLLAQHGGLRKLLGLSRQEFCRSPGLGTAKYAQLQAVLEMARRHLGENLKRGDVMSQPETVRRFLQSQLRDQPFEIFACLYLDNRHRVIEFRELFRGTIDQAAVHPREVVRNAIACNAAAVIFCHNHPSGIAEPSAADEVITCQLVQALALISVRVLDHLIVGDGICVSLAERGLLPAVCPPAGETHRG</sequence>
<gene>
    <name evidence="9" type="ORF">E4680_02640</name>
</gene>
<feature type="domain" description="MPN" evidence="8">
    <location>
        <begin position="102"/>
        <end position="224"/>
    </location>
</feature>
<evidence type="ECO:0000259" key="8">
    <source>
        <dbReference type="PROSITE" id="PS50249"/>
    </source>
</evidence>
<evidence type="ECO:0000256" key="1">
    <source>
        <dbReference type="ARBA" id="ARBA00022670"/>
    </source>
</evidence>
<evidence type="ECO:0000256" key="4">
    <source>
        <dbReference type="ARBA" id="ARBA00022833"/>
    </source>
</evidence>
<evidence type="ECO:0000256" key="3">
    <source>
        <dbReference type="ARBA" id="ARBA00022801"/>
    </source>
</evidence>
<keyword evidence="5" id="KW-0482">Metalloprotease</keyword>
<dbReference type="InterPro" id="IPR046778">
    <property type="entry name" value="UPF0758_N"/>
</dbReference>
<dbReference type="GO" id="GO:0006508">
    <property type="term" value="P:proteolysis"/>
    <property type="evidence" value="ECO:0007669"/>
    <property type="project" value="UniProtKB-KW"/>
</dbReference>
<accession>A0A4Z0FEL3</accession>
<evidence type="ECO:0000256" key="7">
    <source>
        <dbReference type="SAM" id="MobiDB-lite"/>
    </source>
</evidence>
<dbReference type="AlphaFoldDB" id="A0A4Z0FEL3"/>
<dbReference type="InterPro" id="IPR025657">
    <property type="entry name" value="RadC_JAB"/>
</dbReference>
<dbReference type="CDD" id="cd08071">
    <property type="entry name" value="MPN_DUF2466"/>
    <property type="match status" value="1"/>
</dbReference>
<dbReference type="InterPro" id="IPR020891">
    <property type="entry name" value="UPF0758_CS"/>
</dbReference>
<keyword evidence="1" id="KW-0645">Protease</keyword>
<evidence type="ECO:0000256" key="5">
    <source>
        <dbReference type="ARBA" id="ARBA00023049"/>
    </source>
</evidence>
<dbReference type="NCBIfam" id="NF000642">
    <property type="entry name" value="PRK00024.1"/>
    <property type="match status" value="1"/>
</dbReference>
<evidence type="ECO:0000256" key="2">
    <source>
        <dbReference type="ARBA" id="ARBA00022723"/>
    </source>
</evidence>
<dbReference type="Gene3D" id="3.40.140.10">
    <property type="entry name" value="Cytidine Deaminase, domain 2"/>
    <property type="match status" value="1"/>
</dbReference>
<keyword evidence="10" id="KW-1185">Reference proteome</keyword>
<name>A0A4Z0FEL3_9GAMM</name>
<organism evidence="9 10">
    <name type="scientific">Candidatus Macondimonas diazotrophica</name>
    <dbReference type="NCBI Taxonomy" id="2305248"/>
    <lineage>
        <taxon>Bacteria</taxon>
        <taxon>Pseudomonadati</taxon>
        <taxon>Pseudomonadota</taxon>
        <taxon>Gammaproteobacteria</taxon>
        <taxon>Chromatiales</taxon>
        <taxon>Ectothiorhodospiraceae</taxon>
        <taxon>Candidatus Macondimonas</taxon>
    </lineage>
</organism>
<dbReference type="Pfam" id="PF20582">
    <property type="entry name" value="UPF0758_N"/>
    <property type="match status" value="1"/>
</dbReference>
<feature type="region of interest" description="Disordered" evidence="7">
    <location>
        <begin position="1"/>
        <end position="21"/>
    </location>
</feature>
<dbReference type="InterPro" id="IPR037518">
    <property type="entry name" value="MPN"/>
</dbReference>
<keyword evidence="4" id="KW-0862">Zinc</keyword>
<comment type="caution">
    <text evidence="9">The sequence shown here is derived from an EMBL/GenBank/DDBJ whole genome shotgun (WGS) entry which is preliminary data.</text>
</comment>
<dbReference type="Proteomes" id="UP000297890">
    <property type="component" value="Unassembled WGS sequence"/>
</dbReference>
<evidence type="ECO:0000313" key="10">
    <source>
        <dbReference type="Proteomes" id="UP000297890"/>
    </source>
</evidence>
<dbReference type="SUPFAM" id="SSF47781">
    <property type="entry name" value="RuvA domain 2-like"/>
    <property type="match status" value="1"/>
</dbReference>
<dbReference type="EMBL" id="SRIO01000002">
    <property type="protein sequence ID" value="TFZ83888.1"/>
    <property type="molecule type" value="Genomic_DNA"/>
</dbReference>
<protein>
    <submittedName>
        <fullName evidence="9">JAB domain-containing protein</fullName>
    </submittedName>
</protein>
<dbReference type="InterPro" id="IPR001405">
    <property type="entry name" value="UPF0758"/>
</dbReference>